<dbReference type="EMBL" id="CP038015">
    <property type="protein sequence ID" value="QBP39860.1"/>
    <property type="molecule type" value="Genomic_DNA"/>
</dbReference>
<dbReference type="AlphaFoldDB" id="A0A4P6ZTS5"/>
<dbReference type="Proteomes" id="UP000294292">
    <property type="component" value="Chromosome"/>
</dbReference>
<dbReference type="OrthoDB" id="2939363at2"/>
<name>A0A4P6ZTS5_9BACL</name>
<proteinExistence type="predicted"/>
<protein>
    <submittedName>
        <fullName evidence="1">Uncharacterized protein</fullName>
    </submittedName>
</protein>
<gene>
    <name evidence="1" type="ORF">E2636_01230</name>
</gene>
<accession>A0A4P6ZTS5</accession>
<sequence length="59" mass="6543">MIDFLVGYFTSWIVVEGGDSSGISGTGETPQIAKRPRRLTARPAESVRLKRKSTILMNF</sequence>
<evidence type="ECO:0000313" key="2">
    <source>
        <dbReference type="Proteomes" id="UP000294292"/>
    </source>
</evidence>
<reference evidence="1 2" key="1">
    <citation type="submission" date="2019-03" db="EMBL/GenBank/DDBJ databases">
        <title>Complete genome sequence of Paenisporosarcina antarctica CGMCC 1.6503T.</title>
        <authorList>
            <person name="Rong J.-C."/>
            <person name="Chi N.-Y."/>
            <person name="Zhang Q.-F."/>
        </authorList>
    </citation>
    <scope>NUCLEOTIDE SEQUENCE [LARGE SCALE GENOMIC DNA]</scope>
    <source>
        <strain evidence="1 2">CGMCC 1.6503</strain>
    </source>
</reference>
<evidence type="ECO:0000313" key="1">
    <source>
        <dbReference type="EMBL" id="QBP39860.1"/>
    </source>
</evidence>
<organism evidence="1 2">
    <name type="scientific">Paenisporosarcina antarctica</name>
    <dbReference type="NCBI Taxonomy" id="417367"/>
    <lineage>
        <taxon>Bacteria</taxon>
        <taxon>Bacillati</taxon>
        <taxon>Bacillota</taxon>
        <taxon>Bacilli</taxon>
        <taxon>Bacillales</taxon>
        <taxon>Caryophanaceae</taxon>
        <taxon>Paenisporosarcina</taxon>
    </lineage>
</organism>
<dbReference type="KEGG" id="panc:E2636_01230"/>
<keyword evidence="2" id="KW-1185">Reference proteome</keyword>